<gene>
    <name evidence="1" type="ORF">G3M78_10330</name>
</gene>
<evidence type="ECO:0000313" key="1">
    <source>
        <dbReference type="EMBL" id="QPJ65764.1"/>
    </source>
</evidence>
<name>A0A7T0G3W7_9BACT</name>
<dbReference type="KEGG" id="nva:G3M78_10330"/>
<proteinExistence type="predicted"/>
<evidence type="ECO:0008006" key="3">
    <source>
        <dbReference type="Google" id="ProtNLM"/>
    </source>
</evidence>
<dbReference type="Proteomes" id="UP000594464">
    <property type="component" value="Chromosome"/>
</dbReference>
<dbReference type="AlphaFoldDB" id="A0A7T0G3W7"/>
<reference evidence="2" key="1">
    <citation type="submission" date="2020-02" db="EMBL/GenBank/DDBJ databases">
        <title>Genomic and physiological characterization of two novel Nitrospinaceae genera.</title>
        <authorList>
            <person name="Mueller A.J."/>
            <person name="Jung M.-Y."/>
            <person name="Strachan C.R."/>
            <person name="Herbold C.W."/>
            <person name="Kirkegaard R.H."/>
            <person name="Daims H."/>
        </authorList>
    </citation>
    <scope>NUCLEOTIDE SEQUENCE [LARGE SCALE GENOMIC DNA]</scope>
</reference>
<protein>
    <recommendedName>
        <fullName evidence="3">Alkylmercury lyase</fullName>
    </recommendedName>
</protein>
<dbReference type="EMBL" id="CP048620">
    <property type="protein sequence ID" value="QPJ65764.1"/>
    <property type="molecule type" value="Genomic_DNA"/>
</dbReference>
<sequence length="102" mass="11088">MKQIELVFDRDCPNVDKARHNLREALALAGLSESWKEWDRSDAATPADLSRFGSPTVLVDGVDIAESPEQAGNNCRVYSDGNGRFQGAPAVEVLVSALNKTE</sequence>
<evidence type="ECO:0000313" key="2">
    <source>
        <dbReference type="Proteomes" id="UP000594464"/>
    </source>
</evidence>
<accession>A0A7T0G3W7</accession>
<organism evidence="1 2">
    <name type="scientific">Candidatus Nitrohelix vancouverensis</name>
    <dbReference type="NCBI Taxonomy" id="2705534"/>
    <lineage>
        <taxon>Bacteria</taxon>
        <taxon>Pseudomonadati</taxon>
        <taxon>Nitrospinota/Tectimicrobiota group</taxon>
        <taxon>Nitrospinota</taxon>
        <taxon>Nitrospinia</taxon>
        <taxon>Nitrospinales</taxon>
        <taxon>Nitrospinaceae</taxon>
        <taxon>Candidatus Nitrohelix</taxon>
    </lineage>
</organism>